<evidence type="ECO:0000256" key="1">
    <source>
        <dbReference type="ARBA" id="ARBA00022859"/>
    </source>
</evidence>
<feature type="domain" description="Ig-like" evidence="4">
    <location>
        <begin position="1"/>
        <end position="104"/>
    </location>
</feature>
<dbReference type="Pfam" id="PF07686">
    <property type="entry name" value="V-set"/>
    <property type="match status" value="1"/>
</dbReference>
<reference evidence="5" key="2">
    <citation type="submission" date="2025-08" db="UniProtKB">
        <authorList>
            <consortium name="Ensembl"/>
        </authorList>
    </citation>
    <scope>IDENTIFICATION</scope>
</reference>
<reference evidence="6" key="1">
    <citation type="submission" date="2018-06" db="EMBL/GenBank/DDBJ databases">
        <title>Genome assembly of Danube salmon.</title>
        <authorList>
            <person name="Macqueen D.J."/>
            <person name="Gundappa M.K."/>
        </authorList>
    </citation>
    <scope>NUCLEOTIDE SEQUENCE [LARGE SCALE GENOMIC DNA]</scope>
</reference>
<sequence length="104" mass="11743">QVELTQPDSMSLQTGQSLTLSCKVSGYSFTDNYCTAWIRQPAGKALEWIGDTCGDGKTYYSNKLKNKFSISKEASTRTVPVEGQNLLIEDTAMYYCTRRTYYPQ</sequence>
<dbReference type="GO" id="GO:0005576">
    <property type="term" value="C:extracellular region"/>
    <property type="evidence" value="ECO:0007669"/>
    <property type="project" value="UniProtKB-ARBA"/>
</dbReference>
<evidence type="ECO:0000313" key="5">
    <source>
        <dbReference type="Ensembl" id="ENSHHUP00000047241.1"/>
    </source>
</evidence>
<evidence type="ECO:0000256" key="2">
    <source>
        <dbReference type="ARBA" id="ARBA00023130"/>
    </source>
</evidence>
<dbReference type="GeneTree" id="ENSGT01020000230358"/>
<keyword evidence="1" id="KW-0391">Immunity</keyword>
<dbReference type="InterPro" id="IPR050199">
    <property type="entry name" value="IgHV"/>
</dbReference>
<proteinExistence type="predicted"/>
<keyword evidence="3" id="KW-1280">Immunoglobulin</keyword>
<dbReference type="AlphaFoldDB" id="A0A4W5N6P3"/>
<dbReference type="PANTHER" id="PTHR23266">
    <property type="entry name" value="IMMUNOGLOBULIN HEAVY CHAIN"/>
    <property type="match status" value="1"/>
</dbReference>
<evidence type="ECO:0000313" key="6">
    <source>
        <dbReference type="Proteomes" id="UP000314982"/>
    </source>
</evidence>
<name>A0A4W5N6P3_9TELE</name>
<dbReference type="PROSITE" id="PS50835">
    <property type="entry name" value="IG_LIKE"/>
    <property type="match status" value="1"/>
</dbReference>
<dbReference type="InterPro" id="IPR013783">
    <property type="entry name" value="Ig-like_fold"/>
</dbReference>
<dbReference type="Proteomes" id="UP000314982">
    <property type="component" value="Unassembled WGS sequence"/>
</dbReference>
<keyword evidence="6" id="KW-1185">Reference proteome</keyword>
<keyword evidence="2" id="KW-1064">Adaptive immunity</keyword>
<evidence type="ECO:0000259" key="4">
    <source>
        <dbReference type="PROSITE" id="PS50835"/>
    </source>
</evidence>
<organism evidence="5 6">
    <name type="scientific">Hucho hucho</name>
    <name type="common">huchen</name>
    <dbReference type="NCBI Taxonomy" id="62062"/>
    <lineage>
        <taxon>Eukaryota</taxon>
        <taxon>Metazoa</taxon>
        <taxon>Chordata</taxon>
        <taxon>Craniata</taxon>
        <taxon>Vertebrata</taxon>
        <taxon>Euteleostomi</taxon>
        <taxon>Actinopterygii</taxon>
        <taxon>Neopterygii</taxon>
        <taxon>Teleostei</taxon>
        <taxon>Protacanthopterygii</taxon>
        <taxon>Salmoniformes</taxon>
        <taxon>Salmonidae</taxon>
        <taxon>Salmoninae</taxon>
        <taxon>Hucho</taxon>
    </lineage>
</organism>
<dbReference type="GO" id="GO:0002250">
    <property type="term" value="P:adaptive immune response"/>
    <property type="evidence" value="ECO:0007669"/>
    <property type="project" value="UniProtKB-KW"/>
</dbReference>
<accession>A0A4W5N6P3</accession>
<dbReference type="STRING" id="62062.ENSHHUP00000047241"/>
<dbReference type="SMART" id="SM00406">
    <property type="entry name" value="IGv"/>
    <property type="match status" value="1"/>
</dbReference>
<dbReference type="SUPFAM" id="SSF48726">
    <property type="entry name" value="Immunoglobulin"/>
    <property type="match status" value="1"/>
</dbReference>
<dbReference type="InterPro" id="IPR013106">
    <property type="entry name" value="Ig_V-set"/>
</dbReference>
<dbReference type="Ensembl" id="ENSHHUT00000048963.1">
    <property type="protein sequence ID" value="ENSHHUP00000047241.1"/>
    <property type="gene ID" value="ENSHHUG00000028712.1"/>
</dbReference>
<dbReference type="GO" id="GO:0019814">
    <property type="term" value="C:immunoglobulin complex"/>
    <property type="evidence" value="ECO:0007669"/>
    <property type="project" value="UniProtKB-KW"/>
</dbReference>
<dbReference type="Gene3D" id="2.60.40.10">
    <property type="entry name" value="Immunoglobulins"/>
    <property type="match status" value="1"/>
</dbReference>
<evidence type="ECO:0000256" key="3">
    <source>
        <dbReference type="ARBA" id="ARBA00043265"/>
    </source>
</evidence>
<reference evidence="5" key="3">
    <citation type="submission" date="2025-09" db="UniProtKB">
        <authorList>
            <consortium name="Ensembl"/>
        </authorList>
    </citation>
    <scope>IDENTIFICATION</scope>
</reference>
<dbReference type="InterPro" id="IPR007110">
    <property type="entry name" value="Ig-like_dom"/>
</dbReference>
<dbReference type="InterPro" id="IPR036179">
    <property type="entry name" value="Ig-like_dom_sf"/>
</dbReference>
<protein>
    <submittedName>
        <fullName evidence="5">Immunoglobulin heavy variable 5-3</fullName>
    </submittedName>
</protein>